<protein>
    <recommendedName>
        <fullName evidence="2">USP domain-containing protein</fullName>
    </recommendedName>
</protein>
<dbReference type="Gene3D" id="3.90.70.10">
    <property type="entry name" value="Cysteine proteinases"/>
    <property type="match status" value="1"/>
</dbReference>
<dbReference type="EMBL" id="LKEA01000001">
    <property type="protein sequence ID" value="ROW12762.1"/>
    <property type="molecule type" value="Genomic_DNA"/>
</dbReference>
<dbReference type="Proteomes" id="UP000283895">
    <property type="component" value="Unassembled WGS sequence"/>
</dbReference>
<dbReference type="GO" id="GO:0016579">
    <property type="term" value="P:protein deubiquitination"/>
    <property type="evidence" value="ECO:0007669"/>
    <property type="project" value="InterPro"/>
</dbReference>
<dbReference type="SUPFAM" id="SSF48371">
    <property type="entry name" value="ARM repeat"/>
    <property type="match status" value="1"/>
</dbReference>
<evidence type="ECO:0000256" key="1">
    <source>
        <dbReference type="SAM" id="MobiDB-lite"/>
    </source>
</evidence>
<dbReference type="PROSITE" id="PS50235">
    <property type="entry name" value="USP_3"/>
    <property type="match status" value="1"/>
</dbReference>
<dbReference type="InterPro" id="IPR016024">
    <property type="entry name" value="ARM-type_fold"/>
</dbReference>
<dbReference type="FunFam" id="3.90.70.10:FF:000022">
    <property type="entry name" value="Ubiquitin carboxyl-terminal hydrolase 24"/>
    <property type="match status" value="1"/>
</dbReference>
<keyword evidence="4" id="KW-1185">Reference proteome</keyword>
<feature type="compositionally biased region" description="Low complexity" evidence="1">
    <location>
        <begin position="54"/>
        <end position="65"/>
    </location>
</feature>
<name>A0A423XA25_9PEZI</name>
<dbReference type="InterPro" id="IPR028889">
    <property type="entry name" value="USP"/>
</dbReference>
<dbReference type="PROSITE" id="PS00973">
    <property type="entry name" value="USP_2"/>
    <property type="match status" value="1"/>
</dbReference>
<sequence>MPPSHIQMEPASRSPTESRERAVSSEPGSTRPNPFDDDGASARKRRRTSLNGASRSRSVDSQKSSHNTPEDTAESGSRRQPADQDINMTMDSSPSNPQTPEHQQEQVQPVSESKPTRITLNLKNRKHPPQRVPSSPISLKDIEAELQEDQEDGIRLSVEASDLDISHASPQSADPVSLPLALDDPDGPPVESVDNDEESQDGEPQVSVLQFSDPMAEFPHLGNESLMEALVRVCHVLPTHTHAAPKVREWIECYLAWASELDDIYTLFQHYEQNRDFLTALPRLIWDSTSPLKAAAGRTHQLHRQIAALHKSLAKLSAFFIDFDLLLLRQSEVVMNGYQELASAEYMVFLYQLFIDYGGQAVNISSLDVDSLWPDSFRQLLEGFRSFRPISESPTSGHSLCHLGHLVAGLVPRFPRMLNGLHVIAQMAALLARDSIYRLQLSPLPHEVEEARTFLDQGYPLFETVSEALTACIEKSVNQISTELAECFIFAIASLLRLCLRAEGEQAATAVKEHLRDYPDIPPAFTVDVMVDEWRLTALTKFIVSSQMQLRLTAAQIMCTDLVRIFKEHQGHGGDYSQQPLLRHFSNTLLRSGVVAYILGPTCHPEVTTMSANIIGFLFASHTFSEDHMDFMWQTVTTCQISGVSEALVAMLINIAQYFTTTDLLSVCRKLQGVPMEAFNPNMRDLCTAVMQHLTTKQEGLQELLPHSLMFRLLRESSAPGPPFYQAIQKWASHTIPQLLRYGPSYEDKSLLYQECLKDITQTTPYTLGSLHGLSLLCRPVARELQLLTSQYDLPRLLVDELEHAISTRKDAGVAHVISGPENAPRLDLLINVICHEPDAIIGDLGAKLWELLVGNRAASQEDRDCAWHCLSKALKSHRENQFLKICFDEYLPTLPPQSLCPGALDFVLQKILHIVSAPDSVVLDDDDESGDRSAIEHLWRIILTAPSGTIEVRAIMALVQDVYVESRCILSFSKHRARKVHLALVNRCMKQLSTAAKLLTGTQGDANEDADSMAVTVNGCEGSGHEIIFSRSLAILRQFHKVYQQTPHFSTPDMRSLILPEKNDVQGDSAELKFQSFDGDTQTEVKPLTIGRRNTAGSLLAGIRDATGFDNYRLYYKGQAFTPSEQDICKSLDDLQIHNGLILVKRESDAADHPVHVRPGASPVEVEIMMHFEELWQYLGLEEKLASEIYTFLITLPVDGRLLATVGQHTVTYQEIFPAGQPLKSLYALYAIQEYLNTQGSLAKSKREEELYERALLRALDLIICAICDREIVNKGSGAELKIVLALRFVELLLAILRDPLRPSPPPDVLSYMLVERLLETLSSCFTAEPTPSSTNLLNATFQAILDTCSLDPELWNRLCSQADIKSLTQKLLVDDARDVVRKAAARVIGEKTTRSSSTSAVPAAAFRDFFWTTVYELIPHALMRPTTCSELFHLAMVLFKSARESSSPALDLSATVQSLNKLLLGHKPHEVGVLALILSERPSDNPYTTQDIIQPGAIDLAAHGLVNLLHCMLCDTDGQASSDILAPGFGSQLFWRHLFPSSWSSPDPLWQGDLIYNETTRRQLNDIILKVSARDTLQNQQLINDLKSLVPCLTNDEDDGGWSSPFLIILSGAEPYTAGLVSPYYYDLPPNNFDRAKAIRSACGYAGLKNLSNTCYLNSLCTQLFMNIDFRQFILNVEISGSDKLQSLLHHTRNLFGQLQSSHRRYIDPEPFVVSIKTYDDELINIHNQMDVEEFFNLLNDRWEGQLRSPEAVQDFRSFYGGQLVTQTKSKECEHLSEVMEPFSAIQCDIKGKKDLFESLEAYVDGEHMEGDNKYKCSNCDRHVDAVRRSCLKEIPDSLIFHLKRFDFNLRTQARNKINDYFAFPSRIDMRPYTIEHLGESPGDSSEDWFELVGVLVHAGTAESGHYYSYIRERPTSRENEDWFEFNDDTVTPWNPSRMEASCYGGSEPSWDANGMSYEKNYCAYMLFYERSSSLERKQQDLRKSNASTPLQASMPEPLADNIRRENLRILQRHCLFDPDHIRLVDAAIDQMLDLNRGECSENHYTETAAVEMALGHLDQVAARVKDAPGAQKLADRLQEMADNCAHCAFAVYEYFNHRHESFRYLVQRNAEPAIRQSVADLLILALGSIKDAYPENYNSQAVSPSVLDKFEHNVVQGVCAIFETLWENFHVTFKSWFEVFYLMAKFVDLGKEELLAFLGHTFLEKAVLIIMADNLLPQEMDQQFTRLGNALTRRQNRPPTYATIIELLSNIFASVTVQDALVTHVQREKAFVQHPDEPLRLISSETGLLQKRWDGGCSIFLDKLIFINQNHEATDAIFAQILEQRWPLEDDVLMTLMDNTKAQASFILHAPYLRVAAMYCHMSHNAGNIDRLIKHIAKHSRILANSEPKAVLAFFKNRAVIEGDRANSGESKDSIDLQCLEYLPLWVPGLLAHYDPNVSISVEQVVHDKIFIHGPTPTFEEKYGGQKRAEAVVRSSRRVGLQCLQYIHENYIRRGNAVAAQTVTVLQRVLNQCGSYFDAEDESPNGDVHRFFRFRQGVLDNLRRLSVDDLEDDGSGMSDGESLLSDPESISPVSAPQYQELTFLPGREDWENSVASSDQMDSLGDDDMNTMDM</sequence>
<feature type="compositionally biased region" description="Polar residues" evidence="1">
    <location>
        <begin position="86"/>
        <end position="122"/>
    </location>
</feature>
<gene>
    <name evidence="3" type="ORF">VMCG_00270</name>
</gene>
<dbReference type="PANTHER" id="PTHR24006">
    <property type="entry name" value="UBIQUITIN CARBOXYL-TERMINAL HYDROLASE"/>
    <property type="match status" value="1"/>
</dbReference>
<feature type="domain" description="USP" evidence="2">
    <location>
        <begin position="1648"/>
        <end position="1974"/>
    </location>
</feature>
<accession>A0A423XA25</accession>
<dbReference type="OrthoDB" id="420187at2759"/>
<evidence type="ECO:0000259" key="2">
    <source>
        <dbReference type="PROSITE" id="PS50235"/>
    </source>
</evidence>
<proteinExistence type="predicted"/>
<dbReference type="InterPro" id="IPR038765">
    <property type="entry name" value="Papain-like_cys_pep_sf"/>
</dbReference>
<feature type="compositionally biased region" description="Polar residues" evidence="1">
    <location>
        <begin position="2574"/>
        <end position="2583"/>
    </location>
</feature>
<evidence type="ECO:0000313" key="3">
    <source>
        <dbReference type="EMBL" id="ROW12762.1"/>
    </source>
</evidence>
<dbReference type="InterPro" id="IPR050164">
    <property type="entry name" value="Peptidase_C19"/>
</dbReference>
<dbReference type="GO" id="GO:0004843">
    <property type="term" value="F:cysteine-type deubiquitinase activity"/>
    <property type="evidence" value="ECO:0007669"/>
    <property type="project" value="InterPro"/>
</dbReference>
<organism evidence="3 4">
    <name type="scientific">Cytospora schulzeri</name>
    <dbReference type="NCBI Taxonomy" id="448051"/>
    <lineage>
        <taxon>Eukaryota</taxon>
        <taxon>Fungi</taxon>
        <taxon>Dikarya</taxon>
        <taxon>Ascomycota</taxon>
        <taxon>Pezizomycotina</taxon>
        <taxon>Sordariomycetes</taxon>
        <taxon>Sordariomycetidae</taxon>
        <taxon>Diaporthales</taxon>
        <taxon>Cytosporaceae</taxon>
        <taxon>Cytospora</taxon>
    </lineage>
</organism>
<dbReference type="GO" id="GO:0005829">
    <property type="term" value="C:cytosol"/>
    <property type="evidence" value="ECO:0007669"/>
    <property type="project" value="TreeGrafter"/>
</dbReference>
<dbReference type="Pfam" id="PF00443">
    <property type="entry name" value="UCH"/>
    <property type="match status" value="1"/>
</dbReference>
<feature type="region of interest" description="Disordered" evidence="1">
    <location>
        <begin position="1"/>
        <end position="138"/>
    </location>
</feature>
<dbReference type="InterPro" id="IPR021905">
    <property type="entry name" value="DUF3517"/>
</dbReference>
<evidence type="ECO:0000313" key="4">
    <source>
        <dbReference type="Proteomes" id="UP000283895"/>
    </source>
</evidence>
<feature type="region of interest" description="Disordered" evidence="1">
    <location>
        <begin position="2553"/>
        <end position="2616"/>
    </location>
</feature>
<feature type="region of interest" description="Disordered" evidence="1">
    <location>
        <begin position="165"/>
        <end position="206"/>
    </location>
</feature>
<feature type="compositionally biased region" description="Acidic residues" evidence="1">
    <location>
        <begin position="2606"/>
        <end position="2616"/>
    </location>
</feature>
<dbReference type="InterPro" id="IPR001394">
    <property type="entry name" value="Peptidase_C19_UCH"/>
</dbReference>
<reference evidence="3 4" key="1">
    <citation type="submission" date="2015-09" db="EMBL/GenBank/DDBJ databases">
        <title>Host preference determinants of Valsa canker pathogens revealed by comparative genomics.</title>
        <authorList>
            <person name="Yin Z."/>
            <person name="Huang L."/>
        </authorList>
    </citation>
    <scope>NUCLEOTIDE SEQUENCE [LARGE SCALE GENOMIC DNA]</scope>
    <source>
        <strain evidence="3 4">03-1</strain>
    </source>
</reference>
<dbReference type="SUPFAM" id="SSF54001">
    <property type="entry name" value="Cysteine proteinases"/>
    <property type="match status" value="1"/>
</dbReference>
<dbReference type="STRING" id="356882.A0A423XA25"/>
<dbReference type="GO" id="GO:0005634">
    <property type="term" value="C:nucleus"/>
    <property type="evidence" value="ECO:0007669"/>
    <property type="project" value="TreeGrafter"/>
</dbReference>
<dbReference type="Pfam" id="PF12030">
    <property type="entry name" value="DUF3517"/>
    <property type="match status" value="1"/>
</dbReference>
<dbReference type="PANTHER" id="PTHR24006:SF827">
    <property type="entry name" value="UBIQUITIN CARBOXYL-TERMINAL HYDROLASE 34"/>
    <property type="match status" value="1"/>
</dbReference>
<dbReference type="InterPro" id="IPR018200">
    <property type="entry name" value="USP_CS"/>
</dbReference>
<comment type="caution">
    <text evidence="3">The sequence shown here is derived from an EMBL/GenBank/DDBJ whole genome shotgun (WGS) entry which is preliminary data.</text>
</comment>